<gene>
    <name evidence="7" type="ORF">FA046_08305</name>
</gene>
<evidence type="ECO:0000313" key="8">
    <source>
        <dbReference type="Proteomes" id="UP000308181"/>
    </source>
</evidence>
<dbReference type="InterPro" id="IPR009056">
    <property type="entry name" value="Cyt_c-like_dom"/>
</dbReference>
<dbReference type="Proteomes" id="UP000308181">
    <property type="component" value="Unassembled WGS sequence"/>
</dbReference>
<feature type="domain" description="Cytochrome c" evidence="6">
    <location>
        <begin position="396"/>
        <end position="478"/>
    </location>
</feature>
<dbReference type="InterPro" id="IPR011042">
    <property type="entry name" value="6-blade_b-propeller_TolB-like"/>
</dbReference>
<keyword evidence="1 4" id="KW-0349">Heme</keyword>
<dbReference type="PANTHER" id="PTHR19328:SF13">
    <property type="entry name" value="HIPL1 PROTEIN"/>
    <property type="match status" value="1"/>
</dbReference>
<comment type="caution">
    <text evidence="7">The sequence shown here is derived from an EMBL/GenBank/DDBJ whole genome shotgun (WGS) entry which is preliminary data.</text>
</comment>
<keyword evidence="3 4" id="KW-0408">Iron</keyword>
<proteinExistence type="predicted"/>
<dbReference type="Pfam" id="PF13442">
    <property type="entry name" value="Cytochrome_CBB3"/>
    <property type="match status" value="1"/>
</dbReference>
<accession>A0A4U1C6U1</accession>
<feature type="signal peptide" evidence="5">
    <location>
        <begin position="1"/>
        <end position="21"/>
    </location>
</feature>
<evidence type="ECO:0000256" key="4">
    <source>
        <dbReference type="PROSITE-ProRule" id="PRU00433"/>
    </source>
</evidence>
<dbReference type="SUPFAM" id="SSF46626">
    <property type="entry name" value="Cytochrome c"/>
    <property type="match status" value="1"/>
</dbReference>
<sequence length="494" mass="54871">MKNLLLIFSLAIILLSCKQQAQKSLELLDHIALAKSTLKVEVLAQDLDVPWDLAYADDGFLWVAEQGGTVSRIELSTGERKQVLKIEEVWRQRTSGLLGMAVHPNFKRNPYVFVNYTAKRDSLMVSRLVRYTFKNDSLYDAQLLLEIDGNTAHNGSRIAFSANGKLLWATGDAHHFENAQNDKSLNGKILRLNTDGSIPQDNPNPKSYVWAKGFRNIQGLAVSNKGLVYTSEHGDAIEDEVNLIDKAANYGWPFIEGKHDLANEKAFAIANNTTEPIRSWTPVIAPSGLTYYGGKVIPEWQNSLLLTTLKARSLRVLKLNDDGKSIESEEIFFANYYGRLRDVCVDNNGAVYISTSNKDWNPSPGFPLAADDKILRISLTQKVTQKVLRGVKAENALPKNGQQLYQVYCGSCHKEDGKGVSGVFPALAGSAKVNGTPNSLIQILLKGINQNPSQQMPAFNFLKDQEAAQILTYMRKSWGNNSAEIDANQIKLNR</sequence>
<dbReference type="EMBL" id="SWBP01000002">
    <property type="protein sequence ID" value="TKB99100.1"/>
    <property type="molecule type" value="Genomic_DNA"/>
</dbReference>
<keyword evidence="8" id="KW-1185">Reference proteome</keyword>
<evidence type="ECO:0000256" key="2">
    <source>
        <dbReference type="ARBA" id="ARBA00022723"/>
    </source>
</evidence>
<dbReference type="InterPro" id="IPR012938">
    <property type="entry name" value="Glc/Sorbosone_DH"/>
</dbReference>
<dbReference type="RefSeq" id="WP_136825911.1">
    <property type="nucleotide sequence ID" value="NZ_SWBP01000002.1"/>
</dbReference>
<keyword evidence="2 4" id="KW-0479">Metal-binding</keyword>
<dbReference type="Gene3D" id="1.10.760.10">
    <property type="entry name" value="Cytochrome c-like domain"/>
    <property type="match status" value="1"/>
</dbReference>
<dbReference type="InterPro" id="IPR011041">
    <property type="entry name" value="Quinoprot_gluc/sorb_DH_b-prop"/>
</dbReference>
<feature type="chain" id="PRO_5020646133" evidence="5">
    <location>
        <begin position="22"/>
        <end position="494"/>
    </location>
</feature>
<name>A0A4U1C6U1_9SPHI</name>
<dbReference type="GO" id="GO:0046872">
    <property type="term" value="F:metal ion binding"/>
    <property type="evidence" value="ECO:0007669"/>
    <property type="project" value="UniProtKB-KW"/>
</dbReference>
<dbReference type="Gene3D" id="2.120.10.30">
    <property type="entry name" value="TolB, C-terminal domain"/>
    <property type="match status" value="1"/>
</dbReference>
<dbReference type="GO" id="GO:0020037">
    <property type="term" value="F:heme binding"/>
    <property type="evidence" value="ECO:0007669"/>
    <property type="project" value="InterPro"/>
</dbReference>
<dbReference type="OrthoDB" id="9770043at2"/>
<dbReference type="GO" id="GO:0009055">
    <property type="term" value="F:electron transfer activity"/>
    <property type="evidence" value="ECO:0007669"/>
    <property type="project" value="InterPro"/>
</dbReference>
<dbReference type="InterPro" id="IPR036909">
    <property type="entry name" value="Cyt_c-like_dom_sf"/>
</dbReference>
<evidence type="ECO:0000256" key="5">
    <source>
        <dbReference type="SAM" id="SignalP"/>
    </source>
</evidence>
<evidence type="ECO:0000313" key="7">
    <source>
        <dbReference type="EMBL" id="TKB99100.1"/>
    </source>
</evidence>
<evidence type="ECO:0000256" key="1">
    <source>
        <dbReference type="ARBA" id="ARBA00022617"/>
    </source>
</evidence>
<evidence type="ECO:0000259" key="6">
    <source>
        <dbReference type="PROSITE" id="PS51007"/>
    </source>
</evidence>
<reference evidence="7 8" key="1">
    <citation type="submission" date="2019-04" db="EMBL/GenBank/DDBJ databases">
        <title>Pedobacter sp. AR-3-17 sp. nov., isolated from Arctic soil.</title>
        <authorList>
            <person name="Dahal R.H."/>
            <person name="Kim D.-U."/>
        </authorList>
    </citation>
    <scope>NUCLEOTIDE SEQUENCE [LARGE SCALE GENOMIC DNA]</scope>
    <source>
        <strain evidence="7 8">AR-3-17</strain>
    </source>
</reference>
<organism evidence="7 8">
    <name type="scientific">Pedobacter cryophilus</name>
    <dbReference type="NCBI Taxonomy" id="2571271"/>
    <lineage>
        <taxon>Bacteria</taxon>
        <taxon>Pseudomonadati</taxon>
        <taxon>Bacteroidota</taxon>
        <taxon>Sphingobacteriia</taxon>
        <taxon>Sphingobacteriales</taxon>
        <taxon>Sphingobacteriaceae</taxon>
        <taxon>Pedobacter</taxon>
    </lineage>
</organism>
<keyword evidence="5" id="KW-0732">Signal</keyword>
<dbReference type="AlphaFoldDB" id="A0A4U1C6U1"/>
<dbReference type="Pfam" id="PF07995">
    <property type="entry name" value="GSDH"/>
    <property type="match status" value="1"/>
</dbReference>
<dbReference type="PANTHER" id="PTHR19328">
    <property type="entry name" value="HEDGEHOG-INTERACTING PROTEIN"/>
    <property type="match status" value="1"/>
</dbReference>
<evidence type="ECO:0000256" key="3">
    <source>
        <dbReference type="ARBA" id="ARBA00023004"/>
    </source>
</evidence>
<protein>
    <submittedName>
        <fullName evidence="7">C-type cytochrome</fullName>
    </submittedName>
</protein>
<dbReference type="PROSITE" id="PS51007">
    <property type="entry name" value="CYTC"/>
    <property type="match status" value="1"/>
</dbReference>
<dbReference type="SUPFAM" id="SSF50952">
    <property type="entry name" value="Soluble quinoprotein glucose dehydrogenase"/>
    <property type="match status" value="1"/>
</dbReference>
<dbReference type="PROSITE" id="PS51257">
    <property type="entry name" value="PROKAR_LIPOPROTEIN"/>
    <property type="match status" value="1"/>
</dbReference>